<reference evidence="3 4" key="1">
    <citation type="submission" date="2015-05" db="EMBL/GenBank/DDBJ databases">
        <title>Genome sequencing and analysis of members of genus Stenotrophomonas.</title>
        <authorList>
            <person name="Patil P.P."/>
            <person name="Midha S."/>
            <person name="Patil P.B."/>
        </authorList>
    </citation>
    <scope>NUCLEOTIDE SEQUENCE [LARGE SCALE GENOMIC DNA]</scope>
    <source>
        <strain evidence="3 4">DSM 17805</strain>
    </source>
</reference>
<dbReference type="RefSeq" id="WP_057667652.1">
    <property type="nucleotide sequence ID" value="NZ_LDJH01000031.1"/>
</dbReference>
<keyword evidence="4" id="KW-1185">Reference proteome</keyword>
<keyword evidence="1" id="KW-0732">Signal</keyword>
<evidence type="ECO:0000256" key="1">
    <source>
        <dbReference type="SAM" id="SignalP"/>
    </source>
</evidence>
<dbReference type="OrthoDB" id="5956287at2"/>
<name>A0A0R0BAM1_9GAMM</name>
<feature type="signal peptide" evidence="1">
    <location>
        <begin position="1"/>
        <end position="28"/>
    </location>
</feature>
<evidence type="ECO:0000313" key="4">
    <source>
        <dbReference type="Proteomes" id="UP000051254"/>
    </source>
</evidence>
<dbReference type="EMBL" id="LDJH01000031">
    <property type="protein sequence ID" value="KRG54543.1"/>
    <property type="molecule type" value="Genomic_DNA"/>
</dbReference>
<dbReference type="Pfam" id="PF13511">
    <property type="entry name" value="DUF4124"/>
    <property type="match status" value="1"/>
</dbReference>
<dbReference type="AlphaFoldDB" id="A0A0R0BAM1"/>
<dbReference type="PATRIC" id="fig|266128.3.peg.1832"/>
<organism evidence="3 4">
    <name type="scientific">Stenotrophomonas koreensis</name>
    <dbReference type="NCBI Taxonomy" id="266128"/>
    <lineage>
        <taxon>Bacteria</taxon>
        <taxon>Pseudomonadati</taxon>
        <taxon>Pseudomonadota</taxon>
        <taxon>Gammaproteobacteria</taxon>
        <taxon>Lysobacterales</taxon>
        <taxon>Lysobacteraceae</taxon>
        <taxon>Stenotrophomonas</taxon>
    </lineage>
</organism>
<gene>
    <name evidence="3" type="ORF">ABB25_13510</name>
</gene>
<evidence type="ECO:0000313" key="3">
    <source>
        <dbReference type="EMBL" id="KRG54543.1"/>
    </source>
</evidence>
<evidence type="ECO:0000259" key="2">
    <source>
        <dbReference type="Pfam" id="PF13511"/>
    </source>
</evidence>
<dbReference type="Proteomes" id="UP000051254">
    <property type="component" value="Unassembled WGS sequence"/>
</dbReference>
<feature type="domain" description="DUF4124" evidence="2">
    <location>
        <begin position="19"/>
        <end position="70"/>
    </location>
</feature>
<sequence>MRHCLSTARSLLLCPLLGLAWLPAPVQAQSIQRCVTADGVTVFTDKPCELAQARPRLAAPAQAPTALSSARAGLVAQTGRQCPQRLSELVDEIQLAIQAGDVNRLSALYWWAGQDNDRASRLLERLEAMAARPLVDIAPVYPEPATASEAATPQWREAGSDGGNEAAAPVVVTAPRPPRPYALRIEQVLTNRATPARSILYLRHQYGCFWINF</sequence>
<dbReference type="InterPro" id="IPR025392">
    <property type="entry name" value="DUF4124"/>
</dbReference>
<accession>A0A0R0BAM1</accession>
<protein>
    <recommendedName>
        <fullName evidence="2">DUF4124 domain-containing protein</fullName>
    </recommendedName>
</protein>
<feature type="chain" id="PRO_5006392124" description="DUF4124 domain-containing protein" evidence="1">
    <location>
        <begin position="29"/>
        <end position="213"/>
    </location>
</feature>
<comment type="caution">
    <text evidence="3">The sequence shown here is derived from an EMBL/GenBank/DDBJ whole genome shotgun (WGS) entry which is preliminary data.</text>
</comment>
<proteinExistence type="predicted"/>